<evidence type="ECO:0000313" key="2">
    <source>
        <dbReference type="Proteomes" id="UP000228535"/>
    </source>
</evidence>
<comment type="caution">
    <text evidence="1">The sequence shown here is derived from an EMBL/GenBank/DDBJ whole genome shotgun (WGS) entry which is preliminary data.</text>
</comment>
<evidence type="ECO:0000313" key="1">
    <source>
        <dbReference type="EMBL" id="PJJ58618.1"/>
    </source>
</evidence>
<reference evidence="1 2" key="1">
    <citation type="submission" date="2017-11" db="EMBL/GenBank/DDBJ databases">
        <title>Genomic Encyclopedia of Archaeal and Bacterial Type Strains, Phase II (KMG-II): From Individual Species to Whole Genera.</title>
        <authorList>
            <person name="Goeker M."/>
        </authorList>
    </citation>
    <scope>NUCLEOTIDE SEQUENCE [LARGE SCALE GENOMIC DNA]</scope>
    <source>
        <strain evidence="1 2">DSM 11115</strain>
    </source>
</reference>
<name>A0A2M9BKZ2_9BACT</name>
<accession>A0A2M9BKZ2</accession>
<dbReference type="OrthoDB" id="1496140at2"/>
<organism evidence="1 2">
    <name type="scientific">Hymenobacter chitinivorans DSM 11115</name>
    <dbReference type="NCBI Taxonomy" id="1121954"/>
    <lineage>
        <taxon>Bacteria</taxon>
        <taxon>Pseudomonadati</taxon>
        <taxon>Bacteroidota</taxon>
        <taxon>Cytophagia</taxon>
        <taxon>Cytophagales</taxon>
        <taxon>Hymenobacteraceae</taxon>
        <taxon>Hymenobacter</taxon>
    </lineage>
</organism>
<proteinExistence type="predicted"/>
<dbReference type="EMBL" id="PGFA01000001">
    <property type="protein sequence ID" value="PJJ58618.1"/>
    <property type="molecule type" value="Genomic_DNA"/>
</dbReference>
<dbReference type="RefSeq" id="WP_157807189.1">
    <property type="nucleotide sequence ID" value="NZ_PGFA01000001.1"/>
</dbReference>
<dbReference type="Proteomes" id="UP000228535">
    <property type="component" value="Unassembled WGS sequence"/>
</dbReference>
<sequence length="231" mass="27519">MGGITCPIHGPSGFYELCEHIHRDFNNGVIPERRYLPVCRTQLCTDCYYENNVKEIPYLTYDEILSLPKEEYLILEDRIRTVYNAINRRHICANCFKQVQIIDAKTTGKELPFEAFENTLMYKDKETIEALEQILKYNYKFKQTINHFTNTFERNWHIMGGEVSSPLSITFYYINKDEDQNKILTLINNFLKIFLKNSVKSFFTNPKTGLLKKEVVEPEFLKARRKYFWKY</sequence>
<gene>
    <name evidence="1" type="ORF">CLV45_0028</name>
</gene>
<dbReference type="AlphaFoldDB" id="A0A2M9BKZ2"/>
<keyword evidence="2" id="KW-1185">Reference proteome</keyword>
<protein>
    <submittedName>
        <fullName evidence="1">Uncharacterized protein</fullName>
    </submittedName>
</protein>